<evidence type="ECO:0000313" key="1">
    <source>
        <dbReference type="EMBL" id="RUL59318.1"/>
    </source>
</evidence>
<accession>A0A432LKG5</accession>
<protein>
    <submittedName>
        <fullName evidence="1">Uncharacterized protein</fullName>
    </submittedName>
</protein>
<comment type="caution">
    <text evidence="1">The sequence shown here is derived from an EMBL/GenBank/DDBJ whole genome shotgun (WGS) entry which is preliminary data.</text>
</comment>
<dbReference type="AlphaFoldDB" id="A0A432LKG5"/>
<organism evidence="1 2">
    <name type="scientific">Prevotella koreensis</name>
    <dbReference type="NCBI Taxonomy" id="2490854"/>
    <lineage>
        <taxon>Bacteria</taxon>
        <taxon>Pseudomonadati</taxon>
        <taxon>Bacteroidota</taxon>
        <taxon>Bacteroidia</taxon>
        <taxon>Bacteroidales</taxon>
        <taxon>Prevotellaceae</taxon>
        <taxon>Prevotella</taxon>
    </lineage>
</organism>
<evidence type="ECO:0000313" key="2">
    <source>
        <dbReference type="Proteomes" id="UP000278983"/>
    </source>
</evidence>
<sequence length="72" mass="7014">MLCLKAEGAEGGVFPGFELCGNSGVSDCDGINSGTSGTAACGIGGTADELTETCGGVCSLRMSSSVTSNENE</sequence>
<dbReference type="Proteomes" id="UP000278983">
    <property type="component" value="Unassembled WGS sequence"/>
</dbReference>
<gene>
    <name evidence="1" type="ORF">EHV08_05800</name>
</gene>
<reference evidence="1 2" key="1">
    <citation type="submission" date="2018-12" db="EMBL/GenBank/DDBJ databases">
        <title>Genome sequencing of Prevotella sp. KCOM 3155 (= JS262).</title>
        <authorList>
            <person name="Kook J.-K."/>
            <person name="Park S.-N."/>
            <person name="Lim Y.K."/>
        </authorList>
    </citation>
    <scope>NUCLEOTIDE SEQUENCE [LARGE SCALE GENOMIC DNA]</scope>
    <source>
        <strain evidence="1 2">KCOM 3155</strain>
    </source>
</reference>
<keyword evidence="2" id="KW-1185">Reference proteome</keyword>
<dbReference type="EMBL" id="RYYU01000001">
    <property type="protein sequence ID" value="RUL59318.1"/>
    <property type="molecule type" value="Genomic_DNA"/>
</dbReference>
<name>A0A432LKG5_9BACT</name>
<proteinExistence type="predicted"/>
<dbReference type="RefSeq" id="WP_158676058.1">
    <property type="nucleotide sequence ID" value="NZ_RYYU01000001.1"/>
</dbReference>